<accession>A0AAN7Q7K4</accession>
<dbReference type="InterPro" id="IPR019734">
    <property type="entry name" value="TPR_rpt"/>
</dbReference>
<dbReference type="GO" id="GO:0034080">
    <property type="term" value="P:CENP-A containing chromatin assembly"/>
    <property type="evidence" value="ECO:0007669"/>
    <property type="project" value="TreeGrafter"/>
</dbReference>
<dbReference type="GO" id="GO:0006335">
    <property type="term" value="P:DNA replication-dependent chromatin assembly"/>
    <property type="evidence" value="ECO:0007669"/>
    <property type="project" value="TreeGrafter"/>
</dbReference>
<evidence type="ECO:0000256" key="7">
    <source>
        <dbReference type="SAM" id="Coils"/>
    </source>
</evidence>
<organism evidence="9 10">
    <name type="scientific">Trapa incisa</name>
    <dbReference type="NCBI Taxonomy" id="236973"/>
    <lineage>
        <taxon>Eukaryota</taxon>
        <taxon>Viridiplantae</taxon>
        <taxon>Streptophyta</taxon>
        <taxon>Embryophyta</taxon>
        <taxon>Tracheophyta</taxon>
        <taxon>Spermatophyta</taxon>
        <taxon>Magnoliopsida</taxon>
        <taxon>eudicotyledons</taxon>
        <taxon>Gunneridae</taxon>
        <taxon>Pentapetalae</taxon>
        <taxon>rosids</taxon>
        <taxon>malvids</taxon>
        <taxon>Myrtales</taxon>
        <taxon>Lythraceae</taxon>
        <taxon>Trapa</taxon>
    </lineage>
</organism>
<dbReference type="SMART" id="SM00028">
    <property type="entry name" value="TPR"/>
    <property type="match status" value="3"/>
</dbReference>
<comment type="caution">
    <text evidence="9">The sequence shown here is derived from an EMBL/GenBank/DDBJ whole genome shotgun (WGS) entry which is preliminary data.</text>
</comment>
<feature type="coiled-coil region" evidence="7">
    <location>
        <begin position="356"/>
        <end position="383"/>
    </location>
</feature>
<dbReference type="PANTHER" id="PTHR15081">
    <property type="entry name" value="NUCLEAR AUTOANTIGENIC SPERM PROTEIN NASP -RELATED"/>
    <property type="match status" value="1"/>
</dbReference>
<name>A0AAN7Q7K4_9MYRT</name>
<dbReference type="GO" id="GO:0005654">
    <property type="term" value="C:nucleoplasm"/>
    <property type="evidence" value="ECO:0007669"/>
    <property type="project" value="TreeGrafter"/>
</dbReference>
<feature type="repeat" description="TPR" evidence="6">
    <location>
        <begin position="73"/>
        <end position="106"/>
    </location>
</feature>
<feature type="compositionally biased region" description="Basic and acidic residues" evidence="8">
    <location>
        <begin position="477"/>
        <end position="486"/>
    </location>
</feature>
<keyword evidence="7" id="KW-0175">Coiled coil</keyword>
<evidence type="ECO:0000256" key="6">
    <source>
        <dbReference type="PROSITE-ProRule" id="PRU00339"/>
    </source>
</evidence>
<feature type="region of interest" description="Disordered" evidence="8">
    <location>
        <begin position="461"/>
        <end position="486"/>
    </location>
</feature>
<gene>
    <name evidence="9" type="ORF">SAY87_005755</name>
</gene>
<evidence type="ECO:0000256" key="2">
    <source>
        <dbReference type="ARBA" id="ARBA00008402"/>
    </source>
</evidence>
<comment type="subcellular location">
    <subcellularLocation>
        <location evidence="1">Nucleus</location>
    </subcellularLocation>
</comment>
<evidence type="ECO:0000313" key="10">
    <source>
        <dbReference type="Proteomes" id="UP001345219"/>
    </source>
</evidence>
<evidence type="ECO:0000313" key="9">
    <source>
        <dbReference type="EMBL" id="KAK4760862.1"/>
    </source>
</evidence>
<reference evidence="9 10" key="1">
    <citation type="journal article" date="2023" name="Hortic Res">
        <title>Pangenome of water caltrop reveals structural variations and asymmetric subgenome divergence after allopolyploidization.</title>
        <authorList>
            <person name="Zhang X."/>
            <person name="Chen Y."/>
            <person name="Wang L."/>
            <person name="Yuan Y."/>
            <person name="Fang M."/>
            <person name="Shi L."/>
            <person name="Lu R."/>
            <person name="Comes H.P."/>
            <person name="Ma Y."/>
            <person name="Chen Y."/>
            <person name="Huang G."/>
            <person name="Zhou Y."/>
            <person name="Zheng Z."/>
            <person name="Qiu Y."/>
        </authorList>
    </citation>
    <scope>NUCLEOTIDE SEQUENCE [LARGE SCALE GENOMIC DNA]</scope>
    <source>
        <tissue evidence="9">Roots</tissue>
    </source>
</reference>
<evidence type="ECO:0000256" key="4">
    <source>
        <dbReference type="ARBA" id="ARBA00022803"/>
    </source>
</evidence>
<dbReference type="SUPFAM" id="SSF48452">
    <property type="entry name" value="TPR-like"/>
    <property type="match status" value="1"/>
</dbReference>
<keyword evidence="5" id="KW-0539">Nucleus</keyword>
<dbReference type="Proteomes" id="UP001345219">
    <property type="component" value="Chromosome 5"/>
</dbReference>
<dbReference type="GO" id="GO:0042393">
    <property type="term" value="F:histone binding"/>
    <property type="evidence" value="ECO:0007669"/>
    <property type="project" value="TreeGrafter"/>
</dbReference>
<evidence type="ECO:0000256" key="3">
    <source>
        <dbReference type="ARBA" id="ARBA00022737"/>
    </source>
</evidence>
<evidence type="ECO:0000256" key="5">
    <source>
        <dbReference type="ARBA" id="ARBA00023242"/>
    </source>
</evidence>
<dbReference type="PROSITE" id="PS50005">
    <property type="entry name" value="TPR"/>
    <property type="match status" value="1"/>
</dbReference>
<dbReference type="InterPro" id="IPR051730">
    <property type="entry name" value="NASP-like"/>
</dbReference>
<dbReference type="AlphaFoldDB" id="A0AAN7Q7K4"/>
<keyword evidence="10" id="KW-1185">Reference proteome</keyword>
<dbReference type="InterPro" id="IPR011990">
    <property type="entry name" value="TPR-like_helical_dom_sf"/>
</dbReference>
<evidence type="ECO:0000256" key="1">
    <source>
        <dbReference type="ARBA" id="ARBA00004123"/>
    </source>
</evidence>
<feature type="compositionally biased region" description="Polar residues" evidence="8">
    <location>
        <begin position="19"/>
        <end position="31"/>
    </location>
</feature>
<feature type="region of interest" description="Disordered" evidence="8">
    <location>
        <begin position="135"/>
        <end position="212"/>
    </location>
</feature>
<feature type="region of interest" description="Disordered" evidence="8">
    <location>
        <begin position="1"/>
        <end position="39"/>
    </location>
</feature>
<dbReference type="Gene3D" id="1.25.40.10">
    <property type="entry name" value="Tetratricopeptide repeat domain"/>
    <property type="match status" value="1"/>
</dbReference>
<evidence type="ECO:0000256" key="8">
    <source>
        <dbReference type="SAM" id="MobiDB-lite"/>
    </source>
</evidence>
<comment type="similarity">
    <text evidence="2">Belongs to the NASP family.</text>
</comment>
<proteinExistence type="inferred from homology"/>
<dbReference type="EMBL" id="JAXIOK010000010">
    <property type="protein sequence ID" value="KAK4760862.1"/>
    <property type="molecule type" value="Genomic_DNA"/>
</dbReference>
<protein>
    <submittedName>
        <fullName evidence="9">Uncharacterized protein</fullName>
    </submittedName>
</protein>
<feature type="compositionally biased region" description="Low complexity" evidence="8">
    <location>
        <begin position="155"/>
        <end position="171"/>
    </location>
</feature>
<keyword evidence="3" id="KW-0677">Repeat</keyword>
<feature type="compositionally biased region" description="Acidic residues" evidence="8">
    <location>
        <begin position="189"/>
        <end position="212"/>
    </location>
</feature>
<sequence length="486" mass="51246">MTDKDEAGPVSGASEAVPQPSTDAILGSNNPIGGGTESACNDLNNLSSASLGDAGTSTVNSDRTKVEKLLELADELVERGSKAVKDGDYAQATDCFSRALEIRATHYGELAPECVNTYYKYGCALLYKAQEEADPLGSVPKKDTESQEGSTIGVSAKNNLNGGSSSASISSTVAQEQKSDNQEGAIMDDSSEKDEGEDDEDTDNEDIAEVDDDESDLDLAWKMLDIARAIVEKNFGDTMEKVDILSALAEVALEREDIETSLSDYLKALSILKKLVEPDNRQIAELNFRVCLCLEIGSKPSEAIPYCRDAISICKSRGERLTDELKALHESVPSAVAASDTSATASSNGLLSNKTSEDKAAEIETLNGLITELEKKLEDLQQFASNPSSVLTEILGMVSAKAKEIEKKASSAAITSSSQMASNGNGSCFDSPTVSTAHTSGPAEVTHLGVVGRGVKRVNLSNAAASSPMKKPALDSSSDKQDDTSA</sequence>
<keyword evidence="4 6" id="KW-0802">TPR repeat</keyword>
<dbReference type="PANTHER" id="PTHR15081:SF1">
    <property type="entry name" value="NUCLEAR AUTOANTIGENIC SPERM PROTEIN"/>
    <property type="match status" value="1"/>
</dbReference>